<reference evidence="8 9" key="1">
    <citation type="journal article" date="2007" name="Proc. Natl. Acad. Sci. U.S.A.">
        <title>Independent sorting-out of thousands of duplicated gene pairs in two yeast species descended from a whole-genome duplication.</title>
        <authorList>
            <person name="Scannell D.R."/>
            <person name="Frank A.C."/>
            <person name="Conant G.C."/>
            <person name="Byrne K.P."/>
            <person name="Woolfit M."/>
            <person name="Wolfe K.H."/>
        </authorList>
    </citation>
    <scope>NUCLEOTIDE SEQUENCE [LARGE SCALE GENOMIC DNA]</scope>
    <source>
        <strain evidence="9">ATCC 22028 / DSM 70294 / BCRC 21397 / CBS 2163 / NBRC 10782 / NRRL Y-8283 / UCD 57-17</strain>
    </source>
</reference>
<feature type="transmembrane region" description="Helical" evidence="7">
    <location>
        <begin position="249"/>
        <end position="270"/>
    </location>
</feature>
<evidence type="ECO:0000256" key="7">
    <source>
        <dbReference type="SAM" id="Phobius"/>
    </source>
</evidence>
<dbReference type="GO" id="GO:0030437">
    <property type="term" value="P:ascospore formation"/>
    <property type="evidence" value="ECO:0007669"/>
    <property type="project" value="EnsemblFungi"/>
</dbReference>
<dbReference type="OrthoDB" id="5393256at2759"/>
<dbReference type="EMBL" id="DS480424">
    <property type="protein sequence ID" value="EDO16476.1"/>
    <property type="molecule type" value="Genomic_DNA"/>
</dbReference>
<dbReference type="eggNOG" id="ENOG502QWMT">
    <property type="taxonomic scope" value="Eukaryota"/>
</dbReference>
<evidence type="ECO:0000256" key="4">
    <source>
        <dbReference type="ARBA" id="ARBA00023136"/>
    </source>
</evidence>
<dbReference type="KEGG" id="vpo:Kpol_1066p43"/>
<dbReference type="HOGENOM" id="CLU_026111_0_0_1"/>
<dbReference type="RefSeq" id="XP_001644334.1">
    <property type="nucleotide sequence ID" value="XM_001644284.1"/>
</dbReference>
<accession>A7TMR2</accession>
<comment type="similarity">
    <text evidence="5">Belongs to the palH/RIM21 family.</text>
</comment>
<evidence type="ECO:0000256" key="6">
    <source>
        <dbReference type="ARBA" id="ARBA00040155"/>
    </source>
</evidence>
<feature type="transmembrane region" description="Helical" evidence="7">
    <location>
        <begin position="315"/>
        <end position="332"/>
    </location>
</feature>
<organism evidence="9">
    <name type="scientific">Vanderwaltozyma polyspora (strain ATCC 22028 / DSM 70294 / BCRC 21397 / CBS 2163 / NBRC 10782 / NRRL Y-8283 / UCD 57-17)</name>
    <name type="common">Kluyveromyces polysporus</name>
    <dbReference type="NCBI Taxonomy" id="436907"/>
    <lineage>
        <taxon>Eukaryota</taxon>
        <taxon>Fungi</taxon>
        <taxon>Dikarya</taxon>
        <taxon>Ascomycota</taxon>
        <taxon>Saccharomycotina</taxon>
        <taxon>Saccharomycetes</taxon>
        <taxon>Saccharomycetales</taxon>
        <taxon>Saccharomycetaceae</taxon>
        <taxon>Vanderwaltozyma</taxon>
    </lineage>
</organism>
<feature type="transmembrane region" description="Helical" evidence="7">
    <location>
        <begin position="96"/>
        <end position="120"/>
    </location>
</feature>
<dbReference type="Pfam" id="PF08733">
    <property type="entry name" value="PalH"/>
    <property type="match status" value="1"/>
</dbReference>
<dbReference type="PANTHER" id="PTHR35779">
    <property type="entry name" value="PH-RESPONSE REGULATOR PROTEIN PALH/RIM21"/>
    <property type="match status" value="1"/>
</dbReference>
<feature type="transmembrane region" description="Helical" evidence="7">
    <location>
        <begin position="132"/>
        <end position="152"/>
    </location>
</feature>
<feature type="transmembrane region" description="Helical" evidence="7">
    <location>
        <begin position="180"/>
        <end position="199"/>
    </location>
</feature>
<feature type="transmembrane region" description="Helical" evidence="7">
    <location>
        <begin position="211"/>
        <end position="229"/>
    </location>
</feature>
<dbReference type="GO" id="GO:0044088">
    <property type="term" value="P:regulation of vacuole organization"/>
    <property type="evidence" value="ECO:0007669"/>
    <property type="project" value="EnsemblFungi"/>
</dbReference>
<dbReference type="InParanoid" id="A7TMR2"/>
<dbReference type="GO" id="GO:0001403">
    <property type="term" value="P:invasive growth in response to glucose limitation"/>
    <property type="evidence" value="ECO:0007669"/>
    <property type="project" value="EnsemblFungi"/>
</dbReference>
<dbReference type="FunCoup" id="A7TMR2">
    <property type="interactions" value="61"/>
</dbReference>
<dbReference type="STRING" id="436907.A7TMR2"/>
<dbReference type="GeneID" id="5544638"/>
<gene>
    <name evidence="8" type="ORF">Kpol_1066p43</name>
</gene>
<keyword evidence="4 7" id="KW-0472">Membrane</keyword>
<keyword evidence="9" id="KW-1185">Reference proteome</keyword>
<evidence type="ECO:0000313" key="9">
    <source>
        <dbReference type="Proteomes" id="UP000000267"/>
    </source>
</evidence>
<evidence type="ECO:0000256" key="2">
    <source>
        <dbReference type="ARBA" id="ARBA00022692"/>
    </source>
</evidence>
<dbReference type="InterPro" id="IPR014844">
    <property type="entry name" value="PalH"/>
</dbReference>
<comment type="subcellular location">
    <subcellularLocation>
        <location evidence="1">Membrane</location>
        <topology evidence="1">Multi-pass membrane protein</topology>
    </subcellularLocation>
</comment>
<dbReference type="Proteomes" id="UP000000267">
    <property type="component" value="Unassembled WGS sequence"/>
</dbReference>
<sequence length="530" mass="60472">MLLSGPWDLDNFPARTQVYRSCNKNNLGSGILVGRDIPGYVIHADSVSFRSYCDDGKPSYISLNLPKFAYLDIVKEDWKKYTLVSGPEGGSFKYGVYPLVLSFSSNLVIIWFLTVLVFISIHDSHHRYFSRIAKLASMLATINITIFVIRAMTQLSRDHHRIGAVTVRTVLHLITNDYCFIILDFLSILLLQICQLLNITRIFGRIVEKRIVFLTGLMFIICANVLWAISTFADPNKTSFHFSDILSPFVYLFRIALGASYACIITSYVISKWKFCFSATQLATLTILTIVIVFLQLVVFFCDIIHVWLSNLGELFNITCYLGSTIIVWEWLNRIEILTRKKEAQSILGRHLYEYEQTDHNIANYALKVQDALVRSDLSDKSPGSFNDSESCESILEPINGVSINHIVKSKSKDAPYIRTNNLAENDNDDESINQVQFKRKKTYKDYLGDNLQVPINRLTQFTDYVVMKSFGASTKSNYASTDSSDKNQKDIVRNRIGLDRPNDVFVYRNKDIVFDSDEDTVEMDADESI</sequence>
<evidence type="ECO:0000256" key="5">
    <source>
        <dbReference type="ARBA" id="ARBA00038109"/>
    </source>
</evidence>
<protein>
    <recommendedName>
        <fullName evidence="6">pH-response regulator protein palH/RIM21</fullName>
    </recommendedName>
</protein>
<proteinExistence type="inferred from homology"/>
<dbReference type="PhylomeDB" id="A7TMR2"/>
<name>A7TMR2_VANPO</name>
<evidence type="ECO:0000256" key="3">
    <source>
        <dbReference type="ARBA" id="ARBA00022989"/>
    </source>
</evidence>
<dbReference type="GO" id="GO:0071469">
    <property type="term" value="P:cellular response to alkaline pH"/>
    <property type="evidence" value="ECO:0007669"/>
    <property type="project" value="EnsemblFungi"/>
</dbReference>
<dbReference type="GO" id="GO:0005886">
    <property type="term" value="C:plasma membrane"/>
    <property type="evidence" value="ECO:0007669"/>
    <property type="project" value="EnsemblFungi"/>
</dbReference>
<dbReference type="OMA" id="CVVIPWE"/>
<keyword evidence="2 7" id="KW-0812">Transmembrane</keyword>
<evidence type="ECO:0000256" key="1">
    <source>
        <dbReference type="ARBA" id="ARBA00004141"/>
    </source>
</evidence>
<dbReference type="GO" id="GO:0009272">
    <property type="term" value="P:fungal-type cell wall biogenesis"/>
    <property type="evidence" value="ECO:0007669"/>
    <property type="project" value="EnsemblFungi"/>
</dbReference>
<keyword evidence="3 7" id="KW-1133">Transmembrane helix</keyword>
<feature type="transmembrane region" description="Helical" evidence="7">
    <location>
        <begin position="282"/>
        <end position="309"/>
    </location>
</feature>
<dbReference type="PANTHER" id="PTHR35779:SF1">
    <property type="entry name" value="PH-RESPONSE REGULATOR PROTEIN PALH_RIM21"/>
    <property type="match status" value="1"/>
</dbReference>
<dbReference type="AlphaFoldDB" id="A7TMR2"/>
<evidence type="ECO:0000313" key="8">
    <source>
        <dbReference type="EMBL" id="EDO16476.1"/>
    </source>
</evidence>